<accession>A0A0A8Y8Z9</accession>
<name>A0A0A8Y8Z9_ARUDO</name>
<reference evidence="1" key="2">
    <citation type="journal article" date="2015" name="Data Brief">
        <title>Shoot transcriptome of the giant reed, Arundo donax.</title>
        <authorList>
            <person name="Barrero R.A."/>
            <person name="Guerrero F.D."/>
            <person name="Moolhuijzen P."/>
            <person name="Goolsby J.A."/>
            <person name="Tidwell J."/>
            <person name="Bellgard S.E."/>
            <person name="Bellgard M.I."/>
        </authorList>
    </citation>
    <scope>NUCLEOTIDE SEQUENCE</scope>
    <source>
        <tissue evidence="1">Shoot tissue taken approximately 20 cm above the soil surface</tissue>
    </source>
</reference>
<dbReference type="EMBL" id="GBRH01275139">
    <property type="protein sequence ID" value="JAD22756.1"/>
    <property type="molecule type" value="Transcribed_RNA"/>
</dbReference>
<dbReference type="AlphaFoldDB" id="A0A0A8Y8Z9"/>
<reference evidence="1" key="1">
    <citation type="submission" date="2014-09" db="EMBL/GenBank/DDBJ databases">
        <authorList>
            <person name="Magalhaes I.L.F."/>
            <person name="Oliveira U."/>
            <person name="Santos F.R."/>
            <person name="Vidigal T.H.D.A."/>
            <person name="Brescovit A.D."/>
            <person name="Santos A.J."/>
        </authorList>
    </citation>
    <scope>NUCLEOTIDE SEQUENCE</scope>
    <source>
        <tissue evidence="1">Shoot tissue taken approximately 20 cm above the soil surface</tissue>
    </source>
</reference>
<evidence type="ECO:0000313" key="1">
    <source>
        <dbReference type="EMBL" id="JAD22756.1"/>
    </source>
</evidence>
<organism evidence="1">
    <name type="scientific">Arundo donax</name>
    <name type="common">Giant reed</name>
    <name type="synonym">Donax arundinaceus</name>
    <dbReference type="NCBI Taxonomy" id="35708"/>
    <lineage>
        <taxon>Eukaryota</taxon>
        <taxon>Viridiplantae</taxon>
        <taxon>Streptophyta</taxon>
        <taxon>Embryophyta</taxon>
        <taxon>Tracheophyta</taxon>
        <taxon>Spermatophyta</taxon>
        <taxon>Magnoliopsida</taxon>
        <taxon>Liliopsida</taxon>
        <taxon>Poales</taxon>
        <taxon>Poaceae</taxon>
        <taxon>PACMAD clade</taxon>
        <taxon>Arundinoideae</taxon>
        <taxon>Arundineae</taxon>
        <taxon>Arundo</taxon>
    </lineage>
</organism>
<proteinExistence type="predicted"/>
<sequence length="45" mass="4865">MPIKISHRLVQSQVLACPQKFGAAHPQPAASLGVLRVSESLAKIW</sequence>
<protein>
    <submittedName>
        <fullName evidence="1">Uncharacterized protein</fullName>
    </submittedName>
</protein>